<feature type="domain" description="NTF2-like N-terminal transpeptidase" evidence="3">
    <location>
        <begin position="98"/>
        <end position="204"/>
    </location>
</feature>
<organism evidence="4 5">
    <name type="scientific">Streptomyces humicola</name>
    <dbReference type="NCBI Taxonomy" id="2953240"/>
    <lineage>
        <taxon>Bacteria</taxon>
        <taxon>Bacillati</taxon>
        <taxon>Actinomycetota</taxon>
        <taxon>Actinomycetes</taxon>
        <taxon>Kitasatosporales</taxon>
        <taxon>Streptomycetaceae</taxon>
        <taxon>Streptomyces</taxon>
    </lineage>
</organism>
<sequence>MSEHRRKPRRPIDRRPSAWRGPVGKNRPYETNTGIPRGVKGALIGGACTAAFGAACYGGYALLQGTPNGDSAGPAAPALAQARASKTTAALSAADVANTARDFLAAWSSGDTAKAAGLTDDASQAAGRLAAFRTQLHATSVTLTGKPATGTSVPFAAEARFDQGGRSSSWSYDSTLTVTRDAATGRPVVKWAPAVVYPKLSAGQTLETDRSVPPPLRVVDRNGTVLTASQYPSLGSILSQLQQAYGTATGGTPGTEIRVRGADGTPGQVLRVLSQGVPGKPLTTTIDARIQAAAEKAVTTKGPDASTVVIQPSTGAILAVANQPAVGFDKAMSGNYAPGSTFKLITASTALETGKVAPDKPLPCPKYLQYGGQTFHNVNNFSLQNPNMALDFADSCNTAFISTANFLPDDAVSNEAHDVFGIGMNWNVGVPSNAGSVPAATGAMKAMSYIGQGNDVMSPLAMASVVSTVKAGSFHQPFIVPQSLDGRTFAQVFRSLPASVAADVRSMMQLTAQSGTAAPAMAGLSGDVGAKTGTAEVDGQTKPNSWFVAYDGDVAAAATVPNSGEGYQYAGPIVAAILKAAAG</sequence>
<dbReference type="InterPro" id="IPR050515">
    <property type="entry name" value="Beta-lactam/transpept"/>
</dbReference>
<name>A0ABT1PQT6_9ACTN</name>
<dbReference type="PANTHER" id="PTHR30627:SF24">
    <property type="entry name" value="PENICILLIN-BINDING PROTEIN 4B"/>
    <property type="match status" value="1"/>
</dbReference>
<feature type="domain" description="Penicillin-binding protein transpeptidase" evidence="2">
    <location>
        <begin position="306"/>
        <end position="579"/>
    </location>
</feature>
<feature type="region of interest" description="Disordered" evidence="1">
    <location>
        <begin position="1"/>
        <end position="36"/>
    </location>
</feature>
<evidence type="ECO:0000259" key="2">
    <source>
        <dbReference type="Pfam" id="PF00905"/>
    </source>
</evidence>
<dbReference type="RefSeq" id="WP_255918165.1">
    <property type="nucleotide sequence ID" value="NZ_JANFNG010000001.1"/>
</dbReference>
<dbReference type="InterPro" id="IPR012338">
    <property type="entry name" value="Beta-lactam/transpept-like"/>
</dbReference>
<evidence type="ECO:0000313" key="5">
    <source>
        <dbReference type="Proteomes" id="UP001057702"/>
    </source>
</evidence>
<gene>
    <name evidence="4" type="ORF">NGB36_01510</name>
</gene>
<proteinExistence type="predicted"/>
<dbReference type="Pfam" id="PF00905">
    <property type="entry name" value="Transpeptidase"/>
    <property type="match status" value="1"/>
</dbReference>
<dbReference type="InterPro" id="IPR001460">
    <property type="entry name" value="PCN-bd_Tpept"/>
</dbReference>
<dbReference type="InterPro" id="IPR007887">
    <property type="entry name" value="MecA_N"/>
</dbReference>
<accession>A0ABT1PQT6</accession>
<reference evidence="4" key="1">
    <citation type="submission" date="2022-06" db="EMBL/GenBank/DDBJ databases">
        <title>Draft genome sequence of Streptomyces sp. RB6PN25 isolated from peat swamp forest in Thailand.</title>
        <authorList>
            <person name="Duangmal K."/>
            <person name="Klaysubun C."/>
        </authorList>
    </citation>
    <scope>NUCLEOTIDE SEQUENCE</scope>
    <source>
        <strain evidence="4">RB6PN25</strain>
    </source>
</reference>
<dbReference type="Gene3D" id="3.40.710.10">
    <property type="entry name" value="DD-peptidase/beta-lactamase superfamily"/>
    <property type="match status" value="1"/>
</dbReference>
<dbReference type="Proteomes" id="UP001057702">
    <property type="component" value="Unassembled WGS sequence"/>
</dbReference>
<evidence type="ECO:0000256" key="1">
    <source>
        <dbReference type="SAM" id="MobiDB-lite"/>
    </source>
</evidence>
<evidence type="ECO:0000259" key="3">
    <source>
        <dbReference type="Pfam" id="PF05223"/>
    </source>
</evidence>
<keyword evidence="5" id="KW-1185">Reference proteome</keyword>
<dbReference type="Pfam" id="PF05223">
    <property type="entry name" value="MecA_N"/>
    <property type="match status" value="1"/>
</dbReference>
<evidence type="ECO:0000313" key="4">
    <source>
        <dbReference type="EMBL" id="MCQ4079315.1"/>
    </source>
</evidence>
<comment type="caution">
    <text evidence="4">The sequence shown here is derived from an EMBL/GenBank/DDBJ whole genome shotgun (WGS) entry which is preliminary data.</text>
</comment>
<protein>
    <submittedName>
        <fullName evidence="4">Penicillin-binding transpeptidase domain-containing protein</fullName>
    </submittedName>
</protein>
<dbReference type="EMBL" id="JANFNG010000001">
    <property type="protein sequence ID" value="MCQ4079315.1"/>
    <property type="molecule type" value="Genomic_DNA"/>
</dbReference>
<dbReference type="SUPFAM" id="SSF56601">
    <property type="entry name" value="beta-lactamase/transpeptidase-like"/>
    <property type="match status" value="1"/>
</dbReference>
<dbReference type="PANTHER" id="PTHR30627">
    <property type="entry name" value="PEPTIDOGLYCAN D,D-TRANSPEPTIDASE"/>
    <property type="match status" value="1"/>
</dbReference>